<accession>A0A183BF54</accession>
<dbReference type="PANTHER" id="PTHR45807">
    <property type="entry name" value="TYROSINE-PROTEIN KINASE HOPSCOTCH"/>
    <property type="match status" value="1"/>
</dbReference>
<dbReference type="GO" id="GO:0035556">
    <property type="term" value="P:intracellular signal transduction"/>
    <property type="evidence" value="ECO:0007669"/>
    <property type="project" value="TreeGrafter"/>
</dbReference>
<reference evidence="4" key="1">
    <citation type="submission" date="2016-06" db="UniProtKB">
        <authorList>
            <consortium name="WormBaseParasite"/>
        </authorList>
    </citation>
    <scope>IDENTIFICATION</scope>
</reference>
<dbReference type="Pfam" id="PF07714">
    <property type="entry name" value="PK_Tyr_Ser-Thr"/>
    <property type="match status" value="1"/>
</dbReference>
<sequence length="103" mass="11841">MASVEHRHCLPLIGVCLSRERHCLVSMFVELGSLDKYVHEHQADLNSLTMLSWAEQIADGMSYLEMRGIIHRYVFVLISGNKRTDYLCSSHCFKPLAIKLFTK</sequence>
<dbReference type="GO" id="GO:0019221">
    <property type="term" value="P:cytokine-mediated signaling pathway"/>
    <property type="evidence" value="ECO:0007669"/>
    <property type="project" value="TreeGrafter"/>
</dbReference>
<dbReference type="Gene3D" id="1.10.510.10">
    <property type="entry name" value="Transferase(Phosphotransferase) domain 1"/>
    <property type="match status" value="1"/>
</dbReference>
<dbReference type="OrthoDB" id="6219513at2759"/>
<evidence type="ECO:0000313" key="3">
    <source>
        <dbReference type="Proteomes" id="UP000272942"/>
    </source>
</evidence>
<evidence type="ECO:0000259" key="1">
    <source>
        <dbReference type="PROSITE" id="PS50011"/>
    </source>
</evidence>
<organism evidence="4">
    <name type="scientific">Echinostoma caproni</name>
    <dbReference type="NCBI Taxonomy" id="27848"/>
    <lineage>
        <taxon>Eukaryota</taxon>
        <taxon>Metazoa</taxon>
        <taxon>Spiralia</taxon>
        <taxon>Lophotrochozoa</taxon>
        <taxon>Platyhelminthes</taxon>
        <taxon>Trematoda</taxon>
        <taxon>Digenea</taxon>
        <taxon>Plagiorchiida</taxon>
        <taxon>Echinostomata</taxon>
        <taxon>Echinostomatoidea</taxon>
        <taxon>Echinostomatidae</taxon>
        <taxon>Echinostoma</taxon>
    </lineage>
</organism>
<dbReference type="Proteomes" id="UP000272942">
    <property type="component" value="Unassembled WGS sequence"/>
</dbReference>
<dbReference type="GO" id="GO:0005829">
    <property type="term" value="C:cytosol"/>
    <property type="evidence" value="ECO:0007669"/>
    <property type="project" value="TreeGrafter"/>
</dbReference>
<dbReference type="SUPFAM" id="SSF56112">
    <property type="entry name" value="Protein kinase-like (PK-like)"/>
    <property type="match status" value="1"/>
</dbReference>
<protein>
    <submittedName>
        <fullName evidence="4">Protein kinase domain-containing protein</fullName>
    </submittedName>
</protein>
<dbReference type="InterPro" id="IPR051286">
    <property type="entry name" value="JAK"/>
</dbReference>
<dbReference type="AlphaFoldDB" id="A0A183BF54"/>
<dbReference type="GO" id="GO:0030154">
    <property type="term" value="P:cell differentiation"/>
    <property type="evidence" value="ECO:0007669"/>
    <property type="project" value="TreeGrafter"/>
</dbReference>
<dbReference type="WBParaSite" id="ECPE_0001788401-mRNA-1">
    <property type="protein sequence ID" value="ECPE_0001788401-mRNA-1"/>
    <property type="gene ID" value="ECPE_0001788401"/>
</dbReference>
<gene>
    <name evidence="2" type="ORF">ECPE_LOCUS17839</name>
</gene>
<dbReference type="GO" id="GO:0005524">
    <property type="term" value="F:ATP binding"/>
    <property type="evidence" value="ECO:0007669"/>
    <property type="project" value="InterPro"/>
</dbReference>
<evidence type="ECO:0000313" key="4">
    <source>
        <dbReference type="WBParaSite" id="ECPE_0001788401-mRNA-1"/>
    </source>
</evidence>
<dbReference type="PROSITE" id="PS50011">
    <property type="entry name" value="PROTEIN_KINASE_DOM"/>
    <property type="match status" value="1"/>
</dbReference>
<dbReference type="EMBL" id="UZAN01072040">
    <property type="protein sequence ID" value="VDP95159.1"/>
    <property type="molecule type" value="Genomic_DNA"/>
</dbReference>
<proteinExistence type="predicted"/>
<dbReference type="GO" id="GO:0007259">
    <property type="term" value="P:cell surface receptor signaling pathway via JAK-STAT"/>
    <property type="evidence" value="ECO:0007669"/>
    <property type="project" value="TreeGrafter"/>
</dbReference>
<dbReference type="InterPro" id="IPR001245">
    <property type="entry name" value="Ser-Thr/Tyr_kinase_cat_dom"/>
</dbReference>
<dbReference type="InterPro" id="IPR011009">
    <property type="entry name" value="Kinase-like_dom_sf"/>
</dbReference>
<dbReference type="PANTHER" id="PTHR45807:SF7">
    <property type="entry name" value="TYROSINE-PROTEIN KINASE HOPSCOTCH"/>
    <property type="match status" value="1"/>
</dbReference>
<dbReference type="GO" id="GO:0004715">
    <property type="term" value="F:non-membrane spanning protein tyrosine kinase activity"/>
    <property type="evidence" value="ECO:0007669"/>
    <property type="project" value="TreeGrafter"/>
</dbReference>
<dbReference type="GO" id="GO:0005126">
    <property type="term" value="F:cytokine receptor binding"/>
    <property type="evidence" value="ECO:0007669"/>
    <property type="project" value="TreeGrafter"/>
</dbReference>
<evidence type="ECO:0000313" key="2">
    <source>
        <dbReference type="EMBL" id="VDP95159.1"/>
    </source>
</evidence>
<keyword evidence="3" id="KW-1185">Reference proteome</keyword>
<reference evidence="2 3" key="2">
    <citation type="submission" date="2018-11" db="EMBL/GenBank/DDBJ databases">
        <authorList>
            <consortium name="Pathogen Informatics"/>
        </authorList>
    </citation>
    <scope>NUCLEOTIDE SEQUENCE [LARGE SCALE GENOMIC DNA]</scope>
    <source>
        <strain evidence="2 3">Egypt</strain>
    </source>
</reference>
<dbReference type="InterPro" id="IPR000719">
    <property type="entry name" value="Prot_kinase_dom"/>
</dbReference>
<feature type="domain" description="Protein kinase" evidence="1">
    <location>
        <begin position="1"/>
        <end position="103"/>
    </location>
</feature>
<name>A0A183BF54_9TREM</name>